<feature type="transmembrane region" description="Helical" evidence="7">
    <location>
        <begin position="201"/>
        <end position="220"/>
    </location>
</feature>
<feature type="transmembrane region" description="Helical" evidence="7">
    <location>
        <begin position="93"/>
        <end position="113"/>
    </location>
</feature>
<evidence type="ECO:0000259" key="8">
    <source>
        <dbReference type="Pfam" id="PF01694"/>
    </source>
</evidence>
<evidence type="ECO:0000256" key="1">
    <source>
        <dbReference type="ARBA" id="ARBA00004141"/>
    </source>
</evidence>
<dbReference type="Proteomes" id="UP000005990">
    <property type="component" value="Unassembled WGS sequence"/>
</dbReference>
<evidence type="ECO:0000256" key="7">
    <source>
        <dbReference type="SAM" id="Phobius"/>
    </source>
</evidence>
<evidence type="ECO:0000256" key="4">
    <source>
        <dbReference type="ARBA" id="ARBA00022801"/>
    </source>
</evidence>
<dbReference type="OrthoDB" id="9813074at2"/>
<dbReference type="AlphaFoldDB" id="E4KLZ4"/>
<dbReference type="InterPro" id="IPR022764">
    <property type="entry name" value="Peptidase_S54_rhomboid_dom"/>
</dbReference>
<gene>
    <name evidence="9" type="ORF">HMPREF9257_0977</name>
</gene>
<dbReference type="InterPro" id="IPR050925">
    <property type="entry name" value="Rhomboid_protease_S54"/>
</dbReference>
<protein>
    <submittedName>
        <fullName evidence="9">Peptidase, S54 family</fullName>
        <ecNumber evidence="9">3.4.21.-</ecNumber>
    </submittedName>
</protein>
<keyword evidence="3 7" id="KW-0812">Transmembrane</keyword>
<evidence type="ECO:0000256" key="3">
    <source>
        <dbReference type="ARBA" id="ARBA00022692"/>
    </source>
</evidence>
<evidence type="ECO:0000256" key="2">
    <source>
        <dbReference type="ARBA" id="ARBA00009045"/>
    </source>
</evidence>
<reference evidence="9 10" key="1">
    <citation type="submission" date="2010-10" db="EMBL/GenBank/DDBJ databases">
        <authorList>
            <person name="Durkin A.S."/>
            <person name="Madupu R."/>
            <person name="Torralba M."/>
            <person name="Gillis M."/>
            <person name="Methe B."/>
            <person name="Sutton G."/>
            <person name="Nelson K.E."/>
        </authorList>
    </citation>
    <scope>NUCLEOTIDE SEQUENCE [LARGE SCALE GENOMIC DNA]</scope>
    <source>
        <strain evidence="9 10">ACS-139-V-Col8</strain>
    </source>
</reference>
<dbReference type="GO" id="GO:0004252">
    <property type="term" value="F:serine-type endopeptidase activity"/>
    <property type="evidence" value="ECO:0007669"/>
    <property type="project" value="InterPro"/>
</dbReference>
<evidence type="ECO:0000313" key="10">
    <source>
        <dbReference type="Proteomes" id="UP000005990"/>
    </source>
</evidence>
<proteinExistence type="inferred from homology"/>
<sequence>MGSKRDFKPWLTYAFLVINIGWFAFTYLVYGTTTDSRVLLDTGANFMPYVFQNHEYWRILSATFVHIGMSHLLFNMMTLYFMGPELEEILGHIKFLLIYLIAGIGGNLTSLAFNTGVSAGASTALFGMFAAFIVLAIIHPDSHYLWQRSRSFIILVGLNLVNGFLSPGIDNWGHLGGLLFGALATYVIGSKGKSKAKLWQRGLVAVLSGIIAVFLVYYAYQEFLHYFER</sequence>
<dbReference type="RefSeq" id="WP_006417588.1">
    <property type="nucleotide sequence ID" value="NZ_AENN01000001.1"/>
</dbReference>
<keyword evidence="5 7" id="KW-1133">Transmembrane helix</keyword>
<accession>E4KLZ4</accession>
<dbReference type="SUPFAM" id="SSF144091">
    <property type="entry name" value="Rhomboid-like"/>
    <property type="match status" value="1"/>
</dbReference>
<evidence type="ECO:0000313" key="9">
    <source>
        <dbReference type="EMBL" id="EFR32109.1"/>
    </source>
</evidence>
<name>E4KLZ4_9LACT</name>
<dbReference type="EMBL" id="AENN01000001">
    <property type="protein sequence ID" value="EFR32109.1"/>
    <property type="molecule type" value="Genomic_DNA"/>
</dbReference>
<keyword evidence="6 7" id="KW-0472">Membrane</keyword>
<dbReference type="PANTHER" id="PTHR43731">
    <property type="entry name" value="RHOMBOID PROTEASE"/>
    <property type="match status" value="1"/>
</dbReference>
<feature type="transmembrane region" description="Helical" evidence="7">
    <location>
        <begin position="56"/>
        <end position="81"/>
    </location>
</feature>
<keyword evidence="4 9" id="KW-0378">Hydrolase</keyword>
<dbReference type="Pfam" id="PF01694">
    <property type="entry name" value="Rhomboid"/>
    <property type="match status" value="1"/>
</dbReference>
<evidence type="ECO:0000256" key="5">
    <source>
        <dbReference type="ARBA" id="ARBA00022989"/>
    </source>
</evidence>
<dbReference type="eggNOG" id="COG0705">
    <property type="taxonomic scope" value="Bacteria"/>
</dbReference>
<dbReference type="STRING" id="908337.HMPREF9257_0977"/>
<comment type="subcellular location">
    <subcellularLocation>
        <location evidence="1">Membrane</location>
        <topology evidence="1">Multi-pass membrane protein</topology>
    </subcellularLocation>
</comment>
<dbReference type="GO" id="GO:0016020">
    <property type="term" value="C:membrane"/>
    <property type="evidence" value="ECO:0007669"/>
    <property type="project" value="UniProtKB-SubCell"/>
</dbReference>
<feature type="transmembrane region" description="Helical" evidence="7">
    <location>
        <begin position="172"/>
        <end position="189"/>
    </location>
</feature>
<comment type="similarity">
    <text evidence="2">Belongs to the peptidase S54 family.</text>
</comment>
<keyword evidence="10" id="KW-1185">Reference proteome</keyword>
<evidence type="ECO:0000256" key="6">
    <source>
        <dbReference type="ARBA" id="ARBA00023136"/>
    </source>
</evidence>
<dbReference type="Gene3D" id="1.20.1540.10">
    <property type="entry name" value="Rhomboid-like"/>
    <property type="match status" value="1"/>
</dbReference>
<dbReference type="InterPro" id="IPR035952">
    <property type="entry name" value="Rhomboid-like_sf"/>
</dbReference>
<comment type="caution">
    <text evidence="9">The sequence shown here is derived from an EMBL/GenBank/DDBJ whole genome shotgun (WGS) entry which is preliminary data.</text>
</comment>
<dbReference type="EC" id="3.4.21.-" evidence="9"/>
<feature type="transmembrane region" description="Helical" evidence="7">
    <location>
        <begin position="12"/>
        <end position="30"/>
    </location>
</feature>
<feature type="domain" description="Peptidase S54 rhomboid" evidence="8">
    <location>
        <begin position="54"/>
        <end position="189"/>
    </location>
</feature>
<feature type="transmembrane region" description="Helical" evidence="7">
    <location>
        <begin position="119"/>
        <end position="138"/>
    </location>
</feature>
<organism evidence="9 10">
    <name type="scientific">Eremococcus coleocola ACS-139-V-Col8</name>
    <dbReference type="NCBI Taxonomy" id="908337"/>
    <lineage>
        <taxon>Bacteria</taxon>
        <taxon>Bacillati</taxon>
        <taxon>Bacillota</taxon>
        <taxon>Bacilli</taxon>
        <taxon>Lactobacillales</taxon>
        <taxon>Aerococcaceae</taxon>
        <taxon>Eremococcus</taxon>
    </lineage>
</organism>
<dbReference type="PANTHER" id="PTHR43731:SF14">
    <property type="entry name" value="PRESENILIN-ASSOCIATED RHOMBOID-LIKE PROTEIN, MITOCHONDRIAL"/>
    <property type="match status" value="1"/>
</dbReference>